<gene>
    <name evidence="1" type="ORF">LCGC14_0390770</name>
</gene>
<sequence>MNKKLAERLNISESRRLLPLGFTELNKNDIDYHRWHIETVYCELLHEVSVIDECCRRFEETFKRRDYYMVRLT</sequence>
<comment type="caution">
    <text evidence="1">The sequence shown here is derived from an EMBL/GenBank/DDBJ whole genome shotgun (WGS) entry which is preliminary data.</text>
</comment>
<dbReference type="EMBL" id="LAZR01000326">
    <property type="protein sequence ID" value="KKN74457.1"/>
    <property type="molecule type" value="Genomic_DNA"/>
</dbReference>
<organism evidence="1">
    <name type="scientific">marine sediment metagenome</name>
    <dbReference type="NCBI Taxonomy" id="412755"/>
    <lineage>
        <taxon>unclassified sequences</taxon>
        <taxon>metagenomes</taxon>
        <taxon>ecological metagenomes</taxon>
    </lineage>
</organism>
<dbReference type="AlphaFoldDB" id="A0A0F9THS1"/>
<protein>
    <submittedName>
        <fullName evidence="1">Uncharacterized protein</fullName>
    </submittedName>
</protein>
<proteinExistence type="predicted"/>
<reference evidence="1" key="1">
    <citation type="journal article" date="2015" name="Nature">
        <title>Complex archaea that bridge the gap between prokaryotes and eukaryotes.</title>
        <authorList>
            <person name="Spang A."/>
            <person name="Saw J.H."/>
            <person name="Jorgensen S.L."/>
            <person name="Zaremba-Niedzwiedzka K."/>
            <person name="Martijn J."/>
            <person name="Lind A.E."/>
            <person name="van Eijk R."/>
            <person name="Schleper C."/>
            <person name="Guy L."/>
            <person name="Ettema T.J."/>
        </authorList>
    </citation>
    <scope>NUCLEOTIDE SEQUENCE</scope>
</reference>
<accession>A0A0F9THS1</accession>
<evidence type="ECO:0000313" key="1">
    <source>
        <dbReference type="EMBL" id="KKN74457.1"/>
    </source>
</evidence>
<name>A0A0F9THS1_9ZZZZ</name>